<proteinExistence type="predicted"/>
<evidence type="ECO:0000313" key="2">
    <source>
        <dbReference type="EMBL" id="MBK1881577.1"/>
    </source>
</evidence>
<keyword evidence="3" id="KW-1185">Reference proteome</keyword>
<comment type="caution">
    <text evidence="2">The sequence shown here is derived from an EMBL/GenBank/DDBJ whole genome shotgun (WGS) entry which is preliminary data.</text>
</comment>
<dbReference type="NCBIfam" id="TIGR04215">
    <property type="entry name" value="choice_anch_A"/>
    <property type="match status" value="1"/>
</dbReference>
<accession>A0A934S8D9</accession>
<dbReference type="EMBL" id="JAENIJ010000004">
    <property type="protein sequence ID" value="MBK1881577.1"/>
    <property type="molecule type" value="Genomic_DNA"/>
</dbReference>
<dbReference type="Pfam" id="PF20597">
    <property type="entry name" value="pAdhesive_15"/>
    <property type="match status" value="1"/>
</dbReference>
<organism evidence="2 3">
    <name type="scientific">Luteolibacter pohnpeiensis</name>
    <dbReference type="NCBI Taxonomy" id="454153"/>
    <lineage>
        <taxon>Bacteria</taxon>
        <taxon>Pseudomonadati</taxon>
        <taxon>Verrucomicrobiota</taxon>
        <taxon>Verrucomicrobiia</taxon>
        <taxon>Verrucomicrobiales</taxon>
        <taxon>Verrucomicrobiaceae</taxon>
        <taxon>Luteolibacter</taxon>
    </lineage>
</organism>
<protein>
    <submittedName>
        <fullName evidence="2">Choice-of-anchor A family protein</fullName>
    </submittedName>
</protein>
<dbReference type="AlphaFoldDB" id="A0A934S8D9"/>
<dbReference type="RefSeq" id="WP_200267904.1">
    <property type="nucleotide sequence ID" value="NZ_JAENIJ010000004.1"/>
</dbReference>
<dbReference type="InterPro" id="IPR026588">
    <property type="entry name" value="Choice_anch_A"/>
</dbReference>
<evidence type="ECO:0000259" key="1">
    <source>
        <dbReference type="Pfam" id="PF20597"/>
    </source>
</evidence>
<feature type="domain" description="Choice-of-anchor A" evidence="1">
    <location>
        <begin position="8"/>
        <end position="260"/>
    </location>
</feature>
<reference evidence="2" key="1">
    <citation type="submission" date="2021-01" db="EMBL/GenBank/DDBJ databases">
        <title>Modified the classification status of verrucomicrobia.</title>
        <authorList>
            <person name="Feng X."/>
        </authorList>
    </citation>
    <scope>NUCLEOTIDE SEQUENCE</scope>
    <source>
        <strain evidence="2">KCTC 22041</strain>
    </source>
</reference>
<dbReference type="Proteomes" id="UP000603141">
    <property type="component" value="Unassembled WGS sequence"/>
</dbReference>
<gene>
    <name evidence="2" type="ORF">JIN85_04075</name>
</gene>
<sequence>MKAHAQNLSSLSTYSVVVSGNFSTNSDVEGRTLVGGNLTGTNSANFATQLGGTVDTTDLTLRVGGNISSGNPIQLNAGSLEIGGSTNGRIINYNGGGSQISNPSANYSAIIDELTLASEILSTYGANSNVIIPAEQPSAFKFDAVPDENGLAVFYVDGSDLFSNSYVQQIELIANGATDIIINVSGSTINWQYGNLVGLFTDEYWQSRIVWNFYEAETIDFGSKNMMGQVLAPNASVTTANPIDGSIFAAELTANSEIHLPGYAGSMIPEPTTALLGLVGGLVLLARRKRA</sequence>
<evidence type="ECO:0000313" key="3">
    <source>
        <dbReference type="Proteomes" id="UP000603141"/>
    </source>
</evidence>
<name>A0A934S8D9_9BACT</name>